<evidence type="ECO:0000313" key="2">
    <source>
        <dbReference type="Proteomes" id="UP001432180"/>
    </source>
</evidence>
<protein>
    <submittedName>
        <fullName evidence="1">Uncharacterized protein</fullName>
    </submittedName>
</protein>
<proteinExistence type="predicted"/>
<dbReference type="RefSeq" id="WP_328987959.1">
    <property type="nucleotide sequence ID" value="NZ_CP121472.1"/>
</dbReference>
<keyword evidence="2" id="KW-1185">Reference proteome</keyword>
<evidence type="ECO:0000313" key="1">
    <source>
        <dbReference type="EMBL" id="WPL17450.1"/>
    </source>
</evidence>
<organism evidence="1 2">
    <name type="scientific">Thiorhodovibrio winogradskyi</name>
    <dbReference type="NCBI Taxonomy" id="77007"/>
    <lineage>
        <taxon>Bacteria</taxon>
        <taxon>Pseudomonadati</taxon>
        <taxon>Pseudomonadota</taxon>
        <taxon>Gammaproteobacteria</taxon>
        <taxon>Chromatiales</taxon>
        <taxon>Chromatiaceae</taxon>
        <taxon>Thiorhodovibrio</taxon>
    </lineage>
</organism>
<reference evidence="1 2" key="1">
    <citation type="journal article" date="2023" name="Microorganisms">
        <title>Thiorhodovibrio frisius and Trv. litoralis spp. nov., Two Novel Members from a Clade of Fastidious Purple Sulfur Bacteria That Exhibit Unique Red-Shifted Light-Harvesting Capabilities.</title>
        <authorList>
            <person name="Methner A."/>
            <person name="Kuzyk S.B."/>
            <person name="Petersen J."/>
            <person name="Bauer S."/>
            <person name="Brinkmann H."/>
            <person name="Sichau K."/>
            <person name="Wanner G."/>
            <person name="Wolf J."/>
            <person name="Neumann-Schaal M."/>
            <person name="Henke P."/>
            <person name="Tank M."/>
            <person name="Sproer C."/>
            <person name="Bunk B."/>
            <person name="Overmann J."/>
        </authorList>
    </citation>
    <scope>NUCLEOTIDE SEQUENCE [LARGE SCALE GENOMIC DNA]</scope>
    <source>
        <strain evidence="1 2">DSM 6702</strain>
    </source>
</reference>
<gene>
    <name evidence="1" type="ORF">Thiowin_02464</name>
</gene>
<dbReference type="Proteomes" id="UP001432180">
    <property type="component" value="Chromosome"/>
</dbReference>
<name>A0ABZ0S8V6_9GAMM</name>
<accession>A0ABZ0S8V6</accession>
<sequence length="40" mass="4398">MDLKDWLLAASLDDSEIAIKTAETNDLAQPENPDLLSPSR</sequence>
<dbReference type="EMBL" id="CP121472">
    <property type="protein sequence ID" value="WPL17450.1"/>
    <property type="molecule type" value="Genomic_DNA"/>
</dbReference>